<name>A0A7C5TEX6_9CREN</name>
<dbReference type="PANTHER" id="PTHR19136">
    <property type="entry name" value="MOLYBDENUM COFACTOR GUANYLYLTRANSFERASE"/>
    <property type="match status" value="1"/>
</dbReference>
<accession>A0A7C5TEX6</accession>
<dbReference type="Gene3D" id="3.90.550.10">
    <property type="entry name" value="Spore Coat Polysaccharide Biosynthesis Protein SpsA, Chain A"/>
    <property type="match status" value="1"/>
</dbReference>
<sequence>MDKLPCIILAGGKGSRFGTVLKFLINICGRPLLIELINDLKNICKYIVIALSKRTTRVSHICREDYLLDCIETSGEDYVKDLNILLKIFPKPLLVTAADIYVIYKNVLEDFIRRAIEMREDIITLALNVNGTEKLVGIALFKNAQGSWRNISYPESYLLDIDDFDDLKKVKNMVICRNYNR</sequence>
<evidence type="ECO:0000256" key="1">
    <source>
        <dbReference type="ARBA" id="ARBA00022679"/>
    </source>
</evidence>
<dbReference type="AlphaFoldDB" id="A0A7C5TEX6"/>
<keyword evidence="1" id="KW-0808">Transferase</keyword>
<feature type="domain" description="MobA-like NTP transferase" evidence="2">
    <location>
        <begin position="6"/>
        <end position="126"/>
    </location>
</feature>
<evidence type="ECO:0000259" key="2">
    <source>
        <dbReference type="Pfam" id="PF12804"/>
    </source>
</evidence>
<reference evidence="3" key="1">
    <citation type="journal article" date="2020" name="mSystems">
        <title>Genome- and Community-Level Interaction Insights into Carbon Utilization and Element Cycling Functions of Hydrothermarchaeota in Hydrothermal Sediment.</title>
        <authorList>
            <person name="Zhou Z."/>
            <person name="Liu Y."/>
            <person name="Xu W."/>
            <person name="Pan J."/>
            <person name="Luo Z.H."/>
            <person name="Li M."/>
        </authorList>
    </citation>
    <scope>NUCLEOTIDE SEQUENCE [LARGE SCALE GENOMIC DNA]</scope>
    <source>
        <strain evidence="3">SpSt-1121</strain>
    </source>
</reference>
<comment type="caution">
    <text evidence="3">The sequence shown here is derived from an EMBL/GenBank/DDBJ whole genome shotgun (WGS) entry which is preliminary data.</text>
</comment>
<dbReference type="InterPro" id="IPR029044">
    <property type="entry name" value="Nucleotide-diphossugar_trans"/>
</dbReference>
<dbReference type="SUPFAM" id="SSF53448">
    <property type="entry name" value="Nucleotide-diphospho-sugar transferases"/>
    <property type="match status" value="1"/>
</dbReference>
<gene>
    <name evidence="3" type="ORF">ENM84_00870</name>
</gene>
<dbReference type="Pfam" id="PF12804">
    <property type="entry name" value="NTP_transf_3"/>
    <property type="match status" value="1"/>
</dbReference>
<evidence type="ECO:0000313" key="3">
    <source>
        <dbReference type="EMBL" id="HHP81194.1"/>
    </source>
</evidence>
<dbReference type="EMBL" id="DRZI01000029">
    <property type="protein sequence ID" value="HHP81194.1"/>
    <property type="molecule type" value="Genomic_DNA"/>
</dbReference>
<dbReference type="PANTHER" id="PTHR19136:SF86">
    <property type="entry name" value="ADENOSYLCOBINAMIDE-PHOSPHATE GUANYLYLTRANSFERASE"/>
    <property type="match status" value="1"/>
</dbReference>
<dbReference type="GO" id="GO:0016779">
    <property type="term" value="F:nucleotidyltransferase activity"/>
    <property type="evidence" value="ECO:0007669"/>
    <property type="project" value="TreeGrafter"/>
</dbReference>
<proteinExistence type="predicted"/>
<organism evidence="3">
    <name type="scientific">Ignisphaera aggregans</name>
    <dbReference type="NCBI Taxonomy" id="334771"/>
    <lineage>
        <taxon>Archaea</taxon>
        <taxon>Thermoproteota</taxon>
        <taxon>Thermoprotei</taxon>
        <taxon>Desulfurococcales</taxon>
        <taxon>Desulfurococcaceae</taxon>
        <taxon>Ignisphaera</taxon>
    </lineage>
</organism>
<protein>
    <recommendedName>
        <fullName evidence="2">MobA-like NTP transferase domain-containing protein</fullName>
    </recommendedName>
</protein>
<dbReference type="InterPro" id="IPR025877">
    <property type="entry name" value="MobA-like_NTP_Trfase"/>
</dbReference>